<dbReference type="EMBL" id="CP042261">
    <property type="protein sequence ID" value="QDY68696.1"/>
    <property type="molecule type" value="Genomic_DNA"/>
</dbReference>
<reference evidence="3 4" key="1">
    <citation type="submission" date="2019-07" db="EMBL/GenBank/DDBJ databases">
        <title>Litoreibacter alkalisoli sp. nov., isolated from saline-alkaline soil.</title>
        <authorList>
            <person name="Wang S."/>
            <person name="Xu L."/>
            <person name="Xing Y.-T."/>
            <person name="Sun J.-Q."/>
        </authorList>
    </citation>
    <scope>NUCLEOTIDE SEQUENCE [LARGE SCALE GENOMIC DNA]</scope>
    <source>
        <strain evidence="3 4">LN3S51</strain>
    </source>
</reference>
<dbReference type="Gene3D" id="3.10.310.10">
    <property type="entry name" value="Diaminopimelate Epimerase, Chain A, domain 1"/>
    <property type="match status" value="2"/>
</dbReference>
<dbReference type="KEGG" id="lit:FPZ52_03040"/>
<dbReference type="InterPro" id="IPR003719">
    <property type="entry name" value="Phenazine_PhzF-like"/>
</dbReference>
<dbReference type="Pfam" id="PF02567">
    <property type="entry name" value="PhzC-PhzF"/>
    <property type="match status" value="1"/>
</dbReference>
<dbReference type="PIRSF" id="PIRSF016184">
    <property type="entry name" value="PhzC_PhzF"/>
    <property type="match status" value="1"/>
</dbReference>
<dbReference type="RefSeq" id="WP_146363577.1">
    <property type="nucleotide sequence ID" value="NZ_CP042261.1"/>
</dbReference>
<evidence type="ECO:0000313" key="3">
    <source>
        <dbReference type="EMBL" id="QDY68696.1"/>
    </source>
</evidence>
<dbReference type="NCBIfam" id="TIGR00654">
    <property type="entry name" value="PhzF_family"/>
    <property type="match status" value="1"/>
</dbReference>
<dbReference type="Proteomes" id="UP000318483">
    <property type="component" value="Chromosome"/>
</dbReference>
<dbReference type="GO" id="GO:0016853">
    <property type="term" value="F:isomerase activity"/>
    <property type="evidence" value="ECO:0007669"/>
    <property type="project" value="TreeGrafter"/>
</dbReference>
<dbReference type="AlphaFoldDB" id="A0A5B8I7Z7"/>
<dbReference type="GO" id="GO:0005737">
    <property type="term" value="C:cytoplasm"/>
    <property type="evidence" value="ECO:0007669"/>
    <property type="project" value="TreeGrafter"/>
</dbReference>
<name>A0A5B8I7Z7_9RHOB</name>
<keyword evidence="4" id="KW-1185">Reference proteome</keyword>
<dbReference type="PANTHER" id="PTHR13774:SF32">
    <property type="entry name" value="ANTISENSE-ENHANCING SEQUENCE 1"/>
    <property type="match status" value="1"/>
</dbReference>
<dbReference type="PANTHER" id="PTHR13774">
    <property type="entry name" value="PHENAZINE BIOSYNTHESIS PROTEIN"/>
    <property type="match status" value="1"/>
</dbReference>
<dbReference type="OrthoDB" id="9788221at2"/>
<evidence type="ECO:0000256" key="2">
    <source>
        <dbReference type="PIRSR" id="PIRSR016184-1"/>
    </source>
</evidence>
<protein>
    <submittedName>
        <fullName evidence="3">PhzF family phenazine biosynthesis protein</fullName>
    </submittedName>
</protein>
<accession>A0A5B8I7Z7</accession>
<proteinExistence type="inferred from homology"/>
<dbReference type="SUPFAM" id="SSF54506">
    <property type="entry name" value="Diaminopimelate epimerase-like"/>
    <property type="match status" value="1"/>
</dbReference>
<comment type="similarity">
    <text evidence="1">Belongs to the PhzF family.</text>
</comment>
<sequence>MRHFDYFVLDVFTDQVFGGNPLAVLPDARGLNTGEMQRIAREFNFSETAFVLPPESDDATARLRIFDPKNELPFAGHPTVGTAICLAQQGSVFGQSISDYLVLDENVGPIECAVANEDDLWSASFTTLAPFEYLDELPVDLVGKCLGLPTSTVRTDGHAPIIVSKGLPFCVIELDSEADLARIRIDQQALRDAQRRFGPDEEPLALYVYSNQGDGGIAARMFAPFSGIPEDPATGSAAAALAALLCDVTEAPVDLEIRQGAQMGRPSTIFAYAETQEGGVSLVSISGTAVTVMQGRMTLPETG</sequence>
<evidence type="ECO:0000313" key="4">
    <source>
        <dbReference type="Proteomes" id="UP000318483"/>
    </source>
</evidence>
<gene>
    <name evidence="3" type="ORF">FPZ52_03040</name>
</gene>
<organism evidence="3 4">
    <name type="scientific">Qingshengfaniella alkalisoli</name>
    <dbReference type="NCBI Taxonomy" id="2599296"/>
    <lineage>
        <taxon>Bacteria</taxon>
        <taxon>Pseudomonadati</taxon>
        <taxon>Pseudomonadota</taxon>
        <taxon>Alphaproteobacteria</taxon>
        <taxon>Rhodobacterales</taxon>
        <taxon>Paracoccaceae</taxon>
        <taxon>Qingshengfaniella</taxon>
    </lineage>
</organism>
<feature type="active site" evidence="2">
    <location>
        <position position="47"/>
    </location>
</feature>
<evidence type="ECO:0000256" key="1">
    <source>
        <dbReference type="ARBA" id="ARBA00008270"/>
    </source>
</evidence>